<dbReference type="Pfam" id="PF07715">
    <property type="entry name" value="Plug"/>
    <property type="match status" value="1"/>
</dbReference>
<dbReference type="Gene3D" id="2.40.170.20">
    <property type="entry name" value="TonB-dependent receptor, beta-barrel domain"/>
    <property type="match status" value="1"/>
</dbReference>
<dbReference type="InterPro" id="IPR037066">
    <property type="entry name" value="Plug_dom_sf"/>
</dbReference>
<keyword evidence="9" id="KW-1185">Reference proteome</keyword>
<evidence type="ECO:0000256" key="5">
    <source>
        <dbReference type="SAM" id="SignalP"/>
    </source>
</evidence>
<feature type="signal peptide" evidence="5">
    <location>
        <begin position="1"/>
        <end position="25"/>
    </location>
</feature>
<keyword evidence="5" id="KW-0732">Signal</keyword>
<comment type="caution">
    <text evidence="8">The sequence shown here is derived from an EMBL/GenBank/DDBJ whole genome shotgun (WGS) entry which is preliminary data.</text>
</comment>
<dbReference type="Gene3D" id="2.170.130.10">
    <property type="entry name" value="TonB-dependent receptor, plug domain"/>
    <property type="match status" value="1"/>
</dbReference>
<dbReference type="SUPFAM" id="SSF56935">
    <property type="entry name" value="Porins"/>
    <property type="match status" value="1"/>
</dbReference>
<dbReference type="GO" id="GO:0009279">
    <property type="term" value="C:cell outer membrane"/>
    <property type="evidence" value="ECO:0007669"/>
    <property type="project" value="UniProtKB-SubCell"/>
</dbReference>
<comment type="similarity">
    <text evidence="4">Belongs to the TonB-dependent receptor family.</text>
</comment>
<keyword evidence="2 4" id="KW-0472">Membrane</keyword>
<dbReference type="PANTHER" id="PTHR40980">
    <property type="entry name" value="PLUG DOMAIN-CONTAINING PROTEIN"/>
    <property type="match status" value="1"/>
</dbReference>
<feature type="chain" id="PRO_5024312305" evidence="5">
    <location>
        <begin position="26"/>
        <end position="1229"/>
    </location>
</feature>
<dbReference type="InterPro" id="IPR000531">
    <property type="entry name" value="Beta-barrel_TonB"/>
</dbReference>
<gene>
    <name evidence="8" type="ORF">FE810_12050</name>
</gene>
<dbReference type="PANTHER" id="PTHR40980:SF3">
    <property type="entry name" value="TONB-DEPENDENT RECEPTOR-LIKE BETA-BARREL DOMAIN-CONTAINING PROTEIN"/>
    <property type="match status" value="1"/>
</dbReference>
<evidence type="ECO:0000256" key="4">
    <source>
        <dbReference type="RuleBase" id="RU003357"/>
    </source>
</evidence>
<evidence type="ECO:0000313" key="8">
    <source>
        <dbReference type="EMBL" id="TLU64327.1"/>
    </source>
</evidence>
<sequence>MRHNFKVSAITAAIIASLMAQQAVAQEQQQASAEEAVERPETESSEIEVIEVTGFKGSLRKAINAKKFNDSVSDSIHAEDVGKSTDKNIADALSRVTGVSVIEEGGEGARISIRGTNPDMNQISMNGVSLTSGLSGDQANAESTQSVDLSSFSSDILSSIDVIKTSSADQEEGSLGATVVLRTVKPLQLNESRKSLSVEARYNDFSDKYDGSIVGSFADKFMDDTLGFIITATKDRQETRQDRLNSTYIESALEIVDLDASSGRTATDAATGKPIRVLGYQRNDDGSYVLDEAGNKILNPIESLLNYDPETQALVEGDLYVTARDFTDVSISTNTRDRMTISSGIEWQPLDSTNIQLDITHTQQNVETDYHNFRLNFAPVVSLSPEDPVTEWNQVDLDSNTLVSSYSRQASGFFNRTQGERDLTTDVVSLAIEHDFSDSLTMSVLAGYSNTLDETIKHIGLSTATWGTTGAGILDNMPADIIEPIGYDCSQGQECSFSMGQTPAVFDPYDGSVTSVTSRFNPFDLRANHLGSLNFRDNEQTDNNVSLRVDFDWEIDKFGITSLEFGGKYSEREKDVYTQNETVNTGTALIDNSNPNVSYETVGMQSIGVLDMMSGEAFPYDNFGEGIVSDTSAAFWGGWPMLDAYKAVEEFSGRDAGTVGVSENTQGTRNIQTDTIAAYAKLNFELLDGRLTGNVGLRYVKDDNRSEGVGGINYYRAPHMLDPYNLLIERRLGDIEGSPQCPEAIRGVDPISGNADTRWAPANEDQLTGCWDWALTHGYDYTNDATTPYVNGNWVLPGGMDTNRLVYIDYTGDTPQLVRMDGLPNQITDVNGNLVAASGRNHMGFSNQGEIWPYLDRSTSFVGPNGNQDNSSRREAPVKGAATHEYLLPSLNLNYAINDEMIGRFAVSKTMTRPRFDSLNPALSISENVWDDTANGFSGNANLEALESKNLDVSWEWYFDESGMVSLAFFHKDIKKIEREITTPFHYKDVRTQYELADADLLLDYDANRMPGGADQCMPHRYVAGFSSTNWEIECHTANIDTIKNGVGAQITGLEFGYTQNYDMLPGVLSGLGMSFNYTYQESENEVEEIGTTGYYTQPLPMEFTPEHSANTTVFYEKYGLMLRLAHRFSSEQLVDDGIYGGAIWQDSTSRLDFSSSYAINQYLSITFQATNLTDDVRRDFYTAYDKRNTSDEVVLDDGNYFDGGVTSDRTVAVYNNGRHFRLGVRAVF</sequence>
<name>A0A5R9IJS0_9GAMM</name>
<dbReference type="Proteomes" id="UP000307790">
    <property type="component" value="Unassembled WGS sequence"/>
</dbReference>
<evidence type="ECO:0000313" key="9">
    <source>
        <dbReference type="Proteomes" id="UP000307790"/>
    </source>
</evidence>
<protein>
    <submittedName>
        <fullName evidence="8">TonB-dependent receptor</fullName>
    </submittedName>
</protein>
<dbReference type="Pfam" id="PF00593">
    <property type="entry name" value="TonB_dep_Rec_b-barrel"/>
    <property type="match status" value="1"/>
</dbReference>
<evidence type="ECO:0000256" key="2">
    <source>
        <dbReference type="ARBA" id="ARBA00023136"/>
    </source>
</evidence>
<dbReference type="AlphaFoldDB" id="A0A5R9IJS0"/>
<dbReference type="InterPro" id="IPR036942">
    <property type="entry name" value="Beta-barrel_TonB_sf"/>
</dbReference>
<dbReference type="InterPro" id="IPR010104">
    <property type="entry name" value="TonB_rcpt_bac"/>
</dbReference>
<reference evidence="8 9" key="1">
    <citation type="submission" date="2019-05" db="EMBL/GenBank/DDBJ databases">
        <title>Genome sequences of Thalassotalea litorea 1K03283.</title>
        <authorList>
            <person name="Zhang D."/>
        </authorList>
    </citation>
    <scope>NUCLEOTIDE SEQUENCE [LARGE SCALE GENOMIC DNA]</scope>
    <source>
        <strain evidence="8 9">MCCC 1K03283</strain>
    </source>
</reference>
<dbReference type="NCBIfam" id="TIGR01782">
    <property type="entry name" value="TonB-Xanth-Caul"/>
    <property type="match status" value="1"/>
</dbReference>
<accession>A0A5R9IJS0</accession>
<evidence type="ECO:0000256" key="3">
    <source>
        <dbReference type="ARBA" id="ARBA00023237"/>
    </source>
</evidence>
<dbReference type="OrthoDB" id="8727862at2"/>
<evidence type="ECO:0000256" key="1">
    <source>
        <dbReference type="ARBA" id="ARBA00004442"/>
    </source>
</evidence>
<comment type="subcellular location">
    <subcellularLocation>
        <location evidence="1 4">Cell outer membrane</location>
    </subcellularLocation>
</comment>
<dbReference type="InterPro" id="IPR012910">
    <property type="entry name" value="Plug_dom"/>
</dbReference>
<keyword evidence="8" id="KW-0675">Receptor</keyword>
<proteinExistence type="inferred from homology"/>
<organism evidence="8 9">
    <name type="scientific">Thalassotalea litorea</name>
    <dbReference type="NCBI Taxonomy" id="2020715"/>
    <lineage>
        <taxon>Bacteria</taxon>
        <taxon>Pseudomonadati</taxon>
        <taxon>Pseudomonadota</taxon>
        <taxon>Gammaproteobacteria</taxon>
        <taxon>Alteromonadales</taxon>
        <taxon>Colwelliaceae</taxon>
        <taxon>Thalassotalea</taxon>
    </lineage>
</organism>
<feature type="domain" description="TonB-dependent receptor-like beta-barrel" evidence="6">
    <location>
        <begin position="854"/>
        <end position="1173"/>
    </location>
</feature>
<dbReference type="RefSeq" id="WP_138320310.1">
    <property type="nucleotide sequence ID" value="NZ_VCBC01000011.1"/>
</dbReference>
<evidence type="ECO:0000259" key="7">
    <source>
        <dbReference type="Pfam" id="PF07715"/>
    </source>
</evidence>
<feature type="domain" description="TonB-dependent receptor plug" evidence="7">
    <location>
        <begin position="73"/>
        <end position="177"/>
    </location>
</feature>
<keyword evidence="3" id="KW-0998">Cell outer membrane</keyword>
<evidence type="ECO:0000259" key="6">
    <source>
        <dbReference type="Pfam" id="PF00593"/>
    </source>
</evidence>
<keyword evidence="4" id="KW-0798">TonB box</keyword>
<dbReference type="EMBL" id="VCBC01000011">
    <property type="protein sequence ID" value="TLU64327.1"/>
    <property type="molecule type" value="Genomic_DNA"/>
</dbReference>